<dbReference type="eggNOG" id="ENOG5032WCA">
    <property type="taxonomic scope" value="Bacteria"/>
</dbReference>
<feature type="transmembrane region" description="Helical" evidence="1">
    <location>
        <begin position="20"/>
        <end position="37"/>
    </location>
</feature>
<keyword evidence="1" id="KW-1133">Transmembrane helix</keyword>
<gene>
    <name evidence="2" type="ordered locus">Cpha266_0288</name>
</gene>
<reference evidence="2 3" key="1">
    <citation type="submission" date="2006-12" db="EMBL/GenBank/DDBJ databases">
        <title>Complete sequence of Chlorobium phaeobacteroides DSM 266.</title>
        <authorList>
            <consortium name="US DOE Joint Genome Institute"/>
            <person name="Copeland A."/>
            <person name="Lucas S."/>
            <person name="Lapidus A."/>
            <person name="Barry K."/>
            <person name="Detter J.C."/>
            <person name="Glavina del Rio T."/>
            <person name="Hammon N."/>
            <person name="Israni S."/>
            <person name="Pitluck S."/>
            <person name="Goltsman E."/>
            <person name="Schmutz J."/>
            <person name="Larimer F."/>
            <person name="Land M."/>
            <person name="Hauser L."/>
            <person name="Mikhailova N."/>
            <person name="Li T."/>
            <person name="Overmann J."/>
            <person name="Bryant D.A."/>
            <person name="Richardson P."/>
        </authorList>
    </citation>
    <scope>NUCLEOTIDE SEQUENCE [LARGE SCALE GENOMIC DNA]</scope>
    <source>
        <strain evidence="2 3">DSM 266</strain>
    </source>
</reference>
<evidence type="ECO:0000313" key="2">
    <source>
        <dbReference type="EMBL" id="ABL64351.1"/>
    </source>
</evidence>
<dbReference type="EMBL" id="CP000492">
    <property type="protein sequence ID" value="ABL64351.1"/>
    <property type="molecule type" value="Genomic_DNA"/>
</dbReference>
<proteinExistence type="predicted"/>
<sequence>MLVVFHAATAFFLKSIPDVIWSGLLASFLTLVGVLLSNRGYTQRLRMQLDHDAAEKTKERTATLRRETYLRAAEELVRVNAYLASPSI</sequence>
<organism evidence="2 3">
    <name type="scientific">Chlorobium phaeobacteroides (strain DSM 266 / SMG 266 / 2430)</name>
    <dbReference type="NCBI Taxonomy" id="290317"/>
    <lineage>
        <taxon>Bacteria</taxon>
        <taxon>Pseudomonadati</taxon>
        <taxon>Chlorobiota</taxon>
        <taxon>Chlorobiia</taxon>
        <taxon>Chlorobiales</taxon>
        <taxon>Chlorobiaceae</taxon>
        <taxon>Chlorobium/Pelodictyon group</taxon>
        <taxon>Chlorobium</taxon>
    </lineage>
</organism>
<name>A1BD74_CHLPD</name>
<evidence type="ECO:0000256" key="1">
    <source>
        <dbReference type="SAM" id="Phobius"/>
    </source>
</evidence>
<accession>A1BD74</accession>
<keyword evidence="3" id="KW-1185">Reference proteome</keyword>
<keyword evidence="1" id="KW-0472">Membrane</keyword>
<protein>
    <submittedName>
        <fullName evidence="2">Uncharacterized protein</fullName>
    </submittedName>
</protein>
<dbReference type="KEGG" id="cph:Cpha266_0288"/>
<keyword evidence="1" id="KW-0812">Transmembrane</keyword>
<dbReference type="STRING" id="290317.Cpha266_0288"/>
<evidence type="ECO:0000313" key="3">
    <source>
        <dbReference type="Proteomes" id="UP000008701"/>
    </source>
</evidence>
<dbReference type="Proteomes" id="UP000008701">
    <property type="component" value="Chromosome"/>
</dbReference>
<dbReference type="AlphaFoldDB" id="A1BD74"/>
<dbReference type="HOGENOM" id="CLU_2463469_0_0_10"/>